<dbReference type="Gene3D" id="3.40.33.10">
    <property type="entry name" value="CAP"/>
    <property type="match status" value="1"/>
</dbReference>
<dbReference type="PANTHER" id="PTHR31157:SF1">
    <property type="entry name" value="SCP DOMAIN-CONTAINING PROTEIN"/>
    <property type="match status" value="1"/>
</dbReference>
<comment type="caution">
    <text evidence="2">The sequence shown here is derived from an EMBL/GenBank/DDBJ whole genome shotgun (WGS) entry which is preliminary data.</text>
</comment>
<name>A0A6N6M9N4_9FLAO</name>
<dbReference type="Proteomes" id="UP000441333">
    <property type="component" value="Unassembled WGS sequence"/>
</dbReference>
<dbReference type="SUPFAM" id="SSF55797">
    <property type="entry name" value="PR-1-like"/>
    <property type="match status" value="1"/>
</dbReference>
<evidence type="ECO:0000313" key="3">
    <source>
        <dbReference type="Proteomes" id="UP000441333"/>
    </source>
</evidence>
<feature type="domain" description="SCP" evidence="1">
    <location>
        <begin position="66"/>
        <end position="175"/>
    </location>
</feature>
<evidence type="ECO:0000313" key="2">
    <source>
        <dbReference type="EMBL" id="KAB1066898.1"/>
    </source>
</evidence>
<accession>A0A6N6M9N4</accession>
<dbReference type="CDD" id="cd05379">
    <property type="entry name" value="CAP_bacterial"/>
    <property type="match status" value="1"/>
</dbReference>
<dbReference type="InterPro" id="IPR035940">
    <property type="entry name" value="CAP_sf"/>
</dbReference>
<dbReference type="AlphaFoldDB" id="A0A6N6M9N4"/>
<evidence type="ECO:0000259" key="1">
    <source>
        <dbReference type="Pfam" id="PF00188"/>
    </source>
</evidence>
<organism evidence="2 3">
    <name type="scientific">Pseudotamlana haliotis</name>
    <dbReference type="NCBI Taxonomy" id="2614804"/>
    <lineage>
        <taxon>Bacteria</taxon>
        <taxon>Pseudomonadati</taxon>
        <taxon>Bacteroidota</taxon>
        <taxon>Flavobacteriia</taxon>
        <taxon>Flavobacteriales</taxon>
        <taxon>Flavobacteriaceae</taxon>
        <taxon>Pseudotamlana</taxon>
    </lineage>
</organism>
<gene>
    <name evidence="2" type="ORF">F6U93_13675</name>
</gene>
<dbReference type="PANTHER" id="PTHR31157">
    <property type="entry name" value="SCP DOMAIN-CONTAINING PROTEIN"/>
    <property type="match status" value="1"/>
</dbReference>
<dbReference type="InterPro" id="IPR014044">
    <property type="entry name" value="CAP_dom"/>
</dbReference>
<reference evidence="2 3" key="1">
    <citation type="submission" date="2019-09" db="EMBL/GenBank/DDBJ databases">
        <authorList>
            <person name="Cao W.R."/>
        </authorList>
    </citation>
    <scope>NUCLEOTIDE SEQUENCE [LARGE SCALE GENOMIC DNA]</scope>
    <source>
        <strain evidence="2 3">B1N29</strain>
    </source>
</reference>
<protein>
    <submittedName>
        <fullName evidence="2">CAP domain-containing protein</fullName>
    </submittedName>
</protein>
<proteinExistence type="predicted"/>
<dbReference type="EMBL" id="WAAT01000051">
    <property type="protein sequence ID" value="KAB1066898.1"/>
    <property type="molecule type" value="Genomic_DNA"/>
</dbReference>
<dbReference type="Pfam" id="PF00188">
    <property type="entry name" value="CAP"/>
    <property type="match status" value="1"/>
</dbReference>
<keyword evidence="3" id="KW-1185">Reference proteome</keyword>
<sequence>MSIQVKNKCIFDLPKSLKNMKTTFLKPWFALVCMTMLIFSTACSSSDDSNGNQGDEKKTLSTQLLNGLNDHRLSLGLDALILHDYASTLAQEHSEYMAEAGKMSYDNSYERAELMFKAESPSKMSESAAWKYNTAEEAVAAMLNASEHKNNIEADFTHIGIGTSKSDAGIYFYSLIFLRK</sequence>